<evidence type="ECO:0000313" key="3">
    <source>
        <dbReference type="Proteomes" id="UP001203297"/>
    </source>
</evidence>
<dbReference type="Gene3D" id="3.40.1190.20">
    <property type="match status" value="1"/>
</dbReference>
<name>A0AAD4M5I3_9AGAM</name>
<accession>A0AAD4M5I3</accession>
<dbReference type="EMBL" id="WTXG01000012">
    <property type="protein sequence ID" value="KAI0301807.1"/>
    <property type="molecule type" value="Genomic_DNA"/>
</dbReference>
<feature type="domain" description="Carbohydrate kinase PfkB" evidence="1">
    <location>
        <begin position="182"/>
        <end position="311"/>
    </location>
</feature>
<proteinExistence type="predicted"/>
<dbReference type="PANTHER" id="PTHR47098:SF2">
    <property type="entry name" value="PROTEIN MAK32"/>
    <property type="match status" value="1"/>
</dbReference>
<dbReference type="InterPro" id="IPR011611">
    <property type="entry name" value="PfkB_dom"/>
</dbReference>
<gene>
    <name evidence="2" type="ORF">B0F90DRAFT_1627725</name>
</gene>
<dbReference type="Proteomes" id="UP001203297">
    <property type="component" value="Unassembled WGS sequence"/>
</dbReference>
<evidence type="ECO:0000313" key="2">
    <source>
        <dbReference type="EMBL" id="KAI0301807.1"/>
    </source>
</evidence>
<dbReference type="InterPro" id="IPR029056">
    <property type="entry name" value="Ribokinase-like"/>
</dbReference>
<keyword evidence="3" id="KW-1185">Reference proteome</keyword>
<comment type="caution">
    <text evidence="2">The sequence shown here is derived from an EMBL/GenBank/DDBJ whole genome shotgun (WGS) entry which is preliminary data.</text>
</comment>
<evidence type="ECO:0000259" key="1">
    <source>
        <dbReference type="Pfam" id="PF00294"/>
    </source>
</evidence>
<dbReference type="Pfam" id="PF00294">
    <property type="entry name" value="PfkB"/>
    <property type="match status" value="1"/>
</dbReference>
<dbReference type="PANTHER" id="PTHR47098">
    <property type="entry name" value="PROTEIN MAK32"/>
    <property type="match status" value="1"/>
</dbReference>
<organism evidence="2 3">
    <name type="scientific">Multifurca ochricompacta</name>
    <dbReference type="NCBI Taxonomy" id="376703"/>
    <lineage>
        <taxon>Eukaryota</taxon>
        <taxon>Fungi</taxon>
        <taxon>Dikarya</taxon>
        <taxon>Basidiomycota</taxon>
        <taxon>Agaricomycotina</taxon>
        <taxon>Agaricomycetes</taxon>
        <taxon>Russulales</taxon>
        <taxon>Russulaceae</taxon>
        <taxon>Multifurca</taxon>
    </lineage>
</organism>
<protein>
    <submittedName>
        <fullName evidence="2">Ribokinase-like protein</fullName>
    </submittedName>
</protein>
<reference evidence="2" key="1">
    <citation type="journal article" date="2022" name="New Phytol.">
        <title>Evolutionary transition to the ectomycorrhizal habit in the genomes of a hyperdiverse lineage of mushroom-forming fungi.</title>
        <authorList>
            <person name="Looney B."/>
            <person name="Miyauchi S."/>
            <person name="Morin E."/>
            <person name="Drula E."/>
            <person name="Courty P.E."/>
            <person name="Kohler A."/>
            <person name="Kuo A."/>
            <person name="LaButti K."/>
            <person name="Pangilinan J."/>
            <person name="Lipzen A."/>
            <person name="Riley R."/>
            <person name="Andreopoulos W."/>
            <person name="He G."/>
            <person name="Johnson J."/>
            <person name="Nolan M."/>
            <person name="Tritt A."/>
            <person name="Barry K.W."/>
            <person name="Grigoriev I.V."/>
            <person name="Nagy L.G."/>
            <person name="Hibbett D."/>
            <person name="Henrissat B."/>
            <person name="Matheny P.B."/>
            <person name="Labbe J."/>
            <person name="Martin F.M."/>
        </authorList>
    </citation>
    <scope>NUCLEOTIDE SEQUENCE</scope>
    <source>
        <strain evidence="2">BPL690</strain>
    </source>
</reference>
<sequence length="349" mass="38041">MSGTRKFVSLGMFIIDEFTFLDVTGKPTGRTLSPQEDLFFLPSLLFQIGGAGTYANIGARIWLPAGEIGMIVDKGVDLPQEFDAALRVYGEDMWFFRAQPDAGTTRALNAYKGDHRNFQYLTPRIRITPRDLAGTTLFRPITLHFICSPTRAAVIMSQVAEVEGWHPISIYEPIPDRCIPEELSALRDVLPLISVLSPNAEEALGLLSIPLPVTKSRVELACQTFLDSGVGPGGAGWVVIRSGSMGAYVASRSHPGIWIEAYWGTEERVIDVTGAGNSFLGGLAAGLTLTNGDVFEAAFHATVSASYTVEQFALPQITRTSGDVRNEEWNGDSPWGRLQELKARCASDR</sequence>
<dbReference type="SUPFAM" id="SSF53613">
    <property type="entry name" value="Ribokinase-like"/>
    <property type="match status" value="1"/>
</dbReference>
<dbReference type="AlphaFoldDB" id="A0AAD4M5I3"/>